<dbReference type="InterPro" id="IPR029035">
    <property type="entry name" value="DHS-like_NAD/FAD-binding_dom"/>
</dbReference>
<dbReference type="Proteomes" id="UP001630303">
    <property type="component" value="Unassembled WGS sequence"/>
</dbReference>
<dbReference type="EMBL" id="JAROCE010000005">
    <property type="protein sequence ID" value="MFM2721643.1"/>
    <property type="molecule type" value="Genomic_DNA"/>
</dbReference>
<dbReference type="RefSeq" id="WP_408905912.1">
    <property type="nucleotide sequence ID" value="NZ_JAROCE010000005.1"/>
</dbReference>
<reference evidence="1 2" key="1">
    <citation type="submission" date="2023-03" db="EMBL/GenBank/DDBJ databases">
        <title>MT1 and MT2 Draft Genomes of Novel Species.</title>
        <authorList>
            <person name="Venkateswaran K."/>
        </authorList>
    </citation>
    <scope>NUCLEOTIDE SEQUENCE [LARGE SCALE GENOMIC DNA]</scope>
    <source>
        <strain evidence="1 2">IF8SW-P5</strain>
    </source>
</reference>
<evidence type="ECO:0000313" key="2">
    <source>
        <dbReference type="Proteomes" id="UP001630303"/>
    </source>
</evidence>
<dbReference type="Gene3D" id="3.40.50.1220">
    <property type="entry name" value="TPP-binding domain"/>
    <property type="match status" value="1"/>
</dbReference>
<name>A0ABW9GNN3_9MICO</name>
<comment type="caution">
    <text evidence="1">The sequence shown here is derived from an EMBL/GenBank/DDBJ whole genome shotgun (WGS) entry which is preliminary data.</text>
</comment>
<evidence type="ECO:0000313" key="1">
    <source>
        <dbReference type="EMBL" id="MFM2721643.1"/>
    </source>
</evidence>
<gene>
    <name evidence="1" type="ORF">P5G46_14075</name>
</gene>
<dbReference type="SUPFAM" id="SSF52467">
    <property type="entry name" value="DHS-like NAD/FAD-binding domain"/>
    <property type="match status" value="1"/>
</dbReference>
<protein>
    <submittedName>
        <fullName evidence="1">SIR2 family protein</fullName>
    </submittedName>
</protein>
<dbReference type="Pfam" id="PF13289">
    <property type="entry name" value="SIR2_2"/>
    <property type="match status" value="1"/>
</dbReference>
<accession>A0ABW9GNN3</accession>
<proteinExistence type="predicted"/>
<sequence length="384" mass="42469">MPGHDVVRFVNGLSEKLASRSRHVCVFIGAGASRACGLPDVTGLAQHIDQALTGDQSEAFKRLSQGRNLEQVLSRVRRIAALLDHTDDLVDGLSSQTARELDLTICRLIISQLAVANAQVDPALRLAAWAARADYHHALELFTVNYDLLIETGLEALGVAYFDGFVGTLRARFRGDLVEETTATDREALPPFLVRLWKLHGSVHWTWDGDANREVVRLGAPVPDHRPAAIYPSDAKYDESRRVPFVVLQDRLRRALHQPESLVLITGYSFGDQHLNEIIFEAARRRPRSEFIAFCFGVIPDEVAQFAVTTPNFQVVAPAEAILGGLRNNWDEPSTTPDDTWAKGTFQFGDFANLTRFLARSSPPQGELEARLSELLTAATKSHG</sequence>
<keyword evidence="2" id="KW-1185">Reference proteome</keyword>
<organism evidence="1 2">
    <name type="scientific">Microbacterium mcarthurae</name>
    <dbReference type="NCBI Taxonomy" id="3035918"/>
    <lineage>
        <taxon>Bacteria</taxon>
        <taxon>Bacillati</taxon>
        <taxon>Actinomycetota</taxon>
        <taxon>Actinomycetes</taxon>
        <taxon>Micrococcales</taxon>
        <taxon>Microbacteriaceae</taxon>
        <taxon>Microbacterium</taxon>
    </lineage>
</organism>